<comment type="caution">
    <text evidence="7">The sequence shown here is derived from an EMBL/GenBank/DDBJ whole genome shotgun (WGS) entry which is preliminary data.</text>
</comment>
<feature type="signal peptide" evidence="5">
    <location>
        <begin position="1"/>
        <end position="19"/>
    </location>
</feature>
<reference evidence="7 8" key="1">
    <citation type="submission" date="2016-09" db="EMBL/GenBank/DDBJ databases">
        <title>Genome Sequence of Lactobacillus sunkii Strain CG01.</title>
        <authorList>
            <person name="Poehlein A."/>
            <person name="Gabris C."/>
            <person name="Bengelsdorf F.R."/>
            <person name="Duerre P."/>
            <person name="Daniel R."/>
        </authorList>
    </citation>
    <scope>NUCLEOTIDE SEQUENCE [LARGE SCALE GENOMIC DNA]</scope>
    <source>
        <strain evidence="7 8">CG_D</strain>
    </source>
</reference>
<dbReference type="InterPro" id="IPR006026">
    <property type="entry name" value="Peptidase_Metallo"/>
</dbReference>
<dbReference type="GO" id="GO:0006508">
    <property type="term" value="P:proteolysis"/>
    <property type="evidence" value="ECO:0007669"/>
    <property type="project" value="UniProtKB-KW"/>
</dbReference>
<dbReference type="Proteomes" id="UP000177010">
    <property type="component" value="Unassembled WGS sequence"/>
</dbReference>
<name>A0A1E7XD02_9LACO</name>
<keyword evidence="5" id="KW-0732">Signal</keyword>
<dbReference type="STRING" id="481719.LASUN_10740"/>
<dbReference type="GO" id="GO:0004222">
    <property type="term" value="F:metalloendopeptidase activity"/>
    <property type="evidence" value="ECO:0007669"/>
    <property type="project" value="InterPro"/>
</dbReference>
<proteinExistence type="predicted"/>
<evidence type="ECO:0000256" key="3">
    <source>
        <dbReference type="ARBA" id="ARBA00022801"/>
    </source>
</evidence>
<dbReference type="SMART" id="SM00235">
    <property type="entry name" value="ZnMc"/>
    <property type="match status" value="1"/>
</dbReference>
<dbReference type="Gene3D" id="3.40.390.10">
    <property type="entry name" value="Collagenase (Catalytic Domain)"/>
    <property type="match status" value="1"/>
</dbReference>
<dbReference type="EMBL" id="MIQE01000011">
    <property type="protein sequence ID" value="OFA11005.1"/>
    <property type="molecule type" value="Genomic_DNA"/>
</dbReference>
<feature type="domain" description="Peptidase metallopeptidase" evidence="6">
    <location>
        <begin position="168"/>
        <end position="315"/>
    </location>
</feature>
<dbReference type="GO" id="GO:0031012">
    <property type="term" value="C:extracellular matrix"/>
    <property type="evidence" value="ECO:0007669"/>
    <property type="project" value="InterPro"/>
</dbReference>
<keyword evidence="3" id="KW-0378">Hydrolase</keyword>
<protein>
    <submittedName>
        <fullName evidence="7">Matrixin</fullName>
    </submittedName>
</protein>
<dbReference type="InterPro" id="IPR024079">
    <property type="entry name" value="MetalloPept_cat_dom_sf"/>
</dbReference>
<dbReference type="InterPro" id="IPR001818">
    <property type="entry name" value="Pept_M10_metallopeptidase"/>
</dbReference>
<evidence type="ECO:0000256" key="1">
    <source>
        <dbReference type="ARBA" id="ARBA00022670"/>
    </source>
</evidence>
<accession>A0A1E7XD02</accession>
<evidence type="ECO:0000256" key="4">
    <source>
        <dbReference type="ARBA" id="ARBA00022833"/>
    </source>
</evidence>
<organism evidence="7 8">
    <name type="scientific">Lentilactobacillus sunkii</name>
    <dbReference type="NCBI Taxonomy" id="481719"/>
    <lineage>
        <taxon>Bacteria</taxon>
        <taxon>Bacillati</taxon>
        <taxon>Bacillota</taxon>
        <taxon>Bacilli</taxon>
        <taxon>Lactobacillales</taxon>
        <taxon>Lactobacillaceae</taxon>
        <taxon>Lentilactobacillus</taxon>
    </lineage>
</organism>
<evidence type="ECO:0000256" key="5">
    <source>
        <dbReference type="SAM" id="SignalP"/>
    </source>
</evidence>
<dbReference type="GO" id="GO:0008270">
    <property type="term" value="F:zinc ion binding"/>
    <property type="evidence" value="ECO:0007669"/>
    <property type="project" value="InterPro"/>
</dbReference>
<dbReference type="SUPFAM" id="SSF55486">
    <property type="entry name" value="Metalloproteases ('zincins'), catalytic domain"/>
    <property type="match status" value="1"/>
</dbReference>
<gene>
    <name evidence="7" type="ORF">LASUN_10740</name>
</gene>
<sequence>MKHFGKSLLMLPAALFSFAIINHHINSTAAAKVASAKVLKVNSTAKATYHASKGYIYKNATLTKKIHNAKNYRQTIFYASKQATVKKSNGKTAVYYYITDKKNVVRGYIWRGNLVKAEVPMSQKSLVKLINRSPDMNPVESIQSLKPINYEAHEAAFDLAYNVFHFSPTSMFKNNQATVYAVDPELSQHVQNAMTKWNEALGETVFKPGSKNNYTLRISFGNGAKENWDGLYDGRQIYVDKSHYNDAKYPLGYIRPQLAAKFTTSQYWDGVIAHELGHTLGLDHTGYQADLMYASSSSGNMIAKYKWAKPVEKSSTGLDGTEMAAISDRDLNRAKLTKILGYW</sequence>
<evidence type="ECO:0000313" key="8">
    <source>
        <dbReference type="Proteomes" id="UP000177010"/>
    </source>
</evidence>
<dbReference type="Pfam" id="PF00413">
    <property type="entry name" value="Peptidase_M10"/>
    <property type="match status" value="1"/>
</dbReference>
<dbReference type="AlphaFoldDB" id="A0A1E7XD02"/>
<evidence type="ECO:0000259" key="6">
    <source>
        <dbReference type="SMART" id="SM00235"/>
    </source>
</evidence>
<dbReference type="RefSeq" id="WP_070367681.1">
    <property type="nucleotide sequence ID" value="NZ_JAZHVW010000004.1"/>
</dbReference>
<evidence type="ECO:0000313" key="7">
    <source>
        <dbReference type="EMBL" id="OFA11005.1"/>
    </source>
</evidence>
<keyword evidence="1" id="KW-0645">Protease</keyword>
<evidence type="ECO:0000256" key="2">
    <source>
        <dbReference type="ARBA" id="ARBA00022723"/>
    </source>
</evidence>
<keyword evidence="4" id="KW-0862">Zinc</keyword>
<keyword evidence="2" id="KW-0479">Metal-binding</keyword>
<feature type="chain" id="PRO_5038435224" evidence="5">
    <location>
        <begin position="20"/>
        <end position="343"/>
    </location>
</feature>